<dbReference type="PANTHER" id="PTHR10492">
    <property type="match status" value="1"/>
</dbReference>
<proteinExistence type="predicted"/>
<protein>
    <submittedName>
        <fullName evidence="1">Helitron helicase</fullName>
    </submittedName>
</protein>
<reference evidence="2" key="1">
    <citation type="submission" date="2017-03" db="EMBL/GenBank/DDBJ databases">
        <title>Phytopthora megakarya and P. palmivora, two closely related causual agents of cacao black pod achieved similar genome size and gene model numbers by different mechanisms.</title>
        <authorList>
            <person name="Ali S."/>
            <person name="Shao J."/>
            <person name="Larry D.J."/>
            <person name="Kronmiller B."/>
            <person name="Shen D."/>
            <person name="Strem M.D."/>
            <person name="Melnick R.L."/>
            <person name="Guiltinan M.J."/>
            <person name="Tyler B.M."/>
            <person name="Meinhardt L.W."/>
            <person name="Bailey B.A."/>
        </authorList>
    </citation>
    <scope>NUCLEOTIDE SEQUENCE [LARGE SCALE GENOMIC DNA]</scope>
    <source>
        <strain evidence="2">zdho120</strain>
    </source>
</reference>
<organism evidence="1 2">
    <name type="scientific">Phytophthora megakarya</name>
    <dbReference type="NCBI Taxonomy" id="4795"/>
    <lineage>
        <taxon>Eukaryota</taxon>
        <taxon>Sar</taxon>
        <taxon>Stramenopiles</taxon>
        <taxon>Oomycota</taxon>
        <taxon>Peronosporomycetes</taxon>
        <taxon>Peronosporales</taxon>
        <taxon>Peronosporaceae</taxon>
        <taxon>Phytophthora</taxon>
    </lineage>
</organism>
<dbReference type="GO" id="GO:0004386">
    <property type="term" value="F:helicase activity"/>
    <property type="evidence" value="ECO:0007669"/>
    <property type="project" value="UniProtKB-KW"/>
</dbReference>
<dbReference type="Proteomes" id="UP000198211">
    <property type="component" value="Unassembled WGS sequence"/>
</dbReference>
<dbReference type="PANTHER" id="PTHR10492:SF57">
    <property type="entry name" value="ATP-DEPENDENT DNA HELICASE"/>
    <property type="match status" value="1"/>
</dbReference>
<dbReference type="EMBL" id="NBNE01009342">
    <property type="protein sequence ID" value="OWY98503.1"/>
    <property type="molecule type" value="Genomic_DNA"/>
</dbReference>
<dbReference type="OrthoDB" id="124232at2759"/>
<evidence type="ECO:0000313" key="2">
    <source>
        <dbReference type="Proteomes" id="UP000198211"/>
    </source>
</evidence>
<keyword evidence="1" id="KW-0547">Nucleotide-binding</keyword>
<sequence>MDPLGYRTILLQRKRFTYLVVVLGMFTIESVENERERGTRVRDEPNEIIRYLHARYISPVEACIRLLDYVVQGKSHSVVLLPVHLKGRHMVLFRVDEDPEEVLERTNHSMVTRSFELCASDDPVNQIDKTMLYQDIPKKFTRKNCRWVRRKTFQASLGRMIHVSPRDMESFYLHLMLCNRRGTASFEDLRTVSGIEYPSYLDASKAAGHLKNDGAWIACMEEATEYKMSYQLRQLFATLLAYSMPTDGRGMWNQFYTDLSEDYSHTFREMSEPHKSKTVLFKTLISLQLLLEVSEYAVADVDLPELDPTMLHESLLPNSLIHRELASYSDSDLTEVVHTEGQLNNEQSAIYDQVIGAVNQPEQRKKLFLSTDLVAQ</sequence>
<evidence type="ECO:0000313" key="1">
    <source>
        <dbReference type="EMBL" id="OWY98503.1"/>
    </source>
</evidence>
<keyword evidence="2" id="KW-1185">Reference proteome</keyword>
<comment type="caution">
    <text evidence="1">The sequence shown here is derived from an EMBL/GenBank/DDBJ whole genome shotgun (WGS) entry which is preliminary data.</text>
</comment>
<keyword evidence="1" id="KW-0378">Hydrolase</keyword>
<dbReference type="STRING" id="4795.A0A225V004"/>
<dbReference type="AlphaFoldDB" id="A0A225V004"/>
<gene>
    <name evidence="1" type="ORF">PHMEG_00030719</name>
</gene>
<name>A0A225V004_9STRA</name>
<accession>A0A225V004</accession>
<keyword evidence="1" id="KW-0067">ATP-binding</keyword>
<keyword evidence="1" id="KW-0347">Helicase</keyword>